<organism evidence="2 3">
    <name type="scientific">Brevifollis gellanilyticus</name>
    <dbReference type="NCBI Taxonomy" id="748831"/>
    <lineage>
        <taxon>Bacteria</taxon>
        <taxon>Pseudomonadati</taxon>
        <taxon>Verrucomicrobiota</taxon>
        <taxon>Verrucomicrobiia</taxon>
        <taxon>Verrucomicrobiales</taxon>
        <taxon>Verrucomicrobiaceae</taxon>
    </lineage>
</organism>
<dbReference type="Proteomes" id="UP000321577">
    <property type="component" value="Unassembled WGS sequence"/>
</dbReference>
<feature type="compositionally biased region" description="Polar residues" evidence="1">
    <location>
        <begin position="39"/>
        <end position="49"/>
    </location>
</feature>
<proteinExistence type="predicted"/>
<protein>
    <submittedName>
        <fullName evidence="2">Uncharacterized protein</fullName>
    </submittedName>
</protein>
<feature type="compositionally biased region" description="Gly residues" evidence="1">
    <location>
        <begin position="9"/>
        <end position="19"/>
    </location>
</feature>
<evidence type="ECO:0000256" key="1">
    <source>
        <dbReference type="SAM" id="MobiDB-lite"/>
    </source>
</evidence>
<keyword evidence="3" id="KW-1185">Reference proteome</keyword>
<accession>A0A512M591</accession>
<sequence>MQLLALPGDLGGGRGGKAGGGKEGEKEAFHGRLDGTGWDRSNQRYQSQKASDKDCVKSDAPSPSKRWFFYH</sequence>
<feature type="region of interest" description="Disordered" evidence="1">
    <location>
        <begin position="1"/>
        <end position="63"/>
    </location>
</feature>
<dbReference type="AlphaFoldDB" id="A0A512M591"/>
<name>A0A512M591_9BACT</name>
<feature type="compositionally biased region" description="Basic and acidic residues" evidence="1">
    <location>
        <begin position="20"/>
        <end position="33"/>
    </location>
</feature>
<evidence type="ECO:0000313" key="2">
    <source>
        <dbReference type="EMBL" id="GEP41905.1"/>
    </source>
</evidence>
<gene>
    <name evidence="2" type="ORF">BGE01nite_11960</name>
</gene>
<comment type="caution">
    <text evidence="2">The sequence shown here is derived from an EMBL/GenBank/DDBJ whole genome shotgun (WGS) entry which is preliminary data.</text>
</comment>
<reference evidence="2 3" key="1">
    <citation type="submission" date="2019-07" db="EMBL/GenBank/DDBJ databases">
        <title>Whole genome shotgun sequence of Brevifollis gellanilyticus NBRC 108608.</title>
        <authorList>
            <person name="Hosoyama A."/>
            <person name="Uohara A."/>
            <person name="Ohji S."/>
            <person name="Ichikawa N."/>
        </authorList>
    </citation>
    <scope>NUCLEOTIDE SEQUENCE [LARGE SCALE GENOMIC DNA]</scope>
    <source>
        <strain evidence="2 3">NBRC 108608</strain>
    </source>
</reference>
<dbReference type="EMBL" id="BKAG01000006">
    <property type="protein sequence ID" value="GEP41905.1"/>
    <property type="molecule type" value="Genomic_DNA"/>
</dbReference>
<evidence type="ECO:0000313" key="3">
    <source>
        <dbReference type="Proteomes" id="UP000321577"/>
    </source>
</evidence>